<evidence type="ECO:0000256" key="10">
    <source>
        <dbReference type="ARBA" id="ARBA00023225"/>
    </source>
</evidence>
<keyword evidence="6" id="KW-0145">Chemotaxis</keyword>
<keyword evidence="8" id="KW-0653">Protein transport</keyword>
<comment type="caution">
    <text evidence="11">The sequence shown here is derived from an EMBL/GenBank/DDBJ whole genome shotgun (WGS) entry which is preliminary data.</text>
</comment>
<reference evidence="11 12" key="1">
    <citation type="submission" date="2023-06" db="EMBL/GenBank/DDBJ databases">
        <title>Sporosarcina sp. nov., isolated from Korean traditional fermented seafood 'Jeotgal'.</title>
        <authorList>
            <person name="Yang A.-I."/>
            <person name="Shin N.-R."/>
        </authorList>
    </citation>
    <scope>NUCLEOTIDE SEQUENCE [LARGE SCALE GENOMIC DNA]</scope>
    <source>
        <strain evidence="11 12">KCTC3840</strain>
    </source>
</reference>
<proteinExistence type="inferred from homology"/>
<keyword evidence="4" id="KW-0813">Transport</keyword>
<keyword evidence="11" id="KW-0969">Cilium</keyword>
<evidence type="ECO:0000256" key="6">
    <source>
        <dbReference type="ARBA" id="ARBA00022500"/>
    </source>
</evidence>
<keyword evidence="9" id="KW-0472">Membrane</keyword>
<evidence type="ECO:0000256" key="1">
    <source>
        <dbReference type="ARBA" id="ARBA00004413"/>
    </source>
</evidence>
<dbReference type="NCBIfam" id="TIGR02473">
    <property type="entry name" value="flagell_FliJ"/>
    <property type="match status" value="1"/>
</dbReference>
<comment type="similarity">
    <text evidence="2">Belongs to the FliJ family.</text>
</comment>
<dbReference type="Gene3D" id="1.10.287.1700">
    <property type="match status" value="1"/>
</dbReference>
<name>A0ABU4FWZ8_9BACL</name>
<protein>
    <recommendedName>
        <fullName evidence="3">Flagellar FliJ protein</fullName>
    </recommendedName>
</protein>
<dbReference type="InterPro" id="IPR012823">
    <property type="entry name" value="Flagell_FliJ"/>
</dbReference>
<keyword evidence="10" id="KW-1006">Bacterial flagellum protein export</keyword>
<evidence type="ECO:0000256" key="5">
    <source>
        <dbReference type="ARBA" id="ARBA00022475"/>
    </source>
</evidence>
<evidence type="ECO:0000313" key="12">
    <source>
        <dbReference type="Proteomes" id="UP001280629"/>
    </source>
</evidence>
<evidence type="ECO:0000256" key="9">
    <source>
        <dbReference type="ARBA" id="ARBA00023136"/>
    </source>
</evidence>
<accession>A0ABU4FWZ8</accession>
<dbReference type="RefSeq" id="WP_317934665.1">
    <property type="nucleotide sequence ID" value="NZ_JAUBDH010000002.1"/>
</dbReference>
<evidence type="ECO:0000313" key="11">
    <source>
        <dbReference type="EMBL" id="MDW0109229.1"/>
    </source>
</evidence>
<keyword evidence="11" id="KW-0966">Cell projection</keyword>
<keyword evidence="7" id="KW-1005">Bacterial flagellum biogenesis</keyword>
<dbReference type="Pfam" id="PF02050">
    <property type="entry name" value="FliJ"/>
    <property type="match status" value="1"/>
</dbReference>
<evidence type="ECO:0000256" key="7">
    <source>
        <dbReference type="ARBA" id="ARBA00022795"/>
    </source>
</evidence>
<keyword evidence="12" id="KW-1185">Reference proteome</keyword>
<evidence type="ECO:0000256" key="4">
    <source>
        <dbReference type="ARBA" id="ARBA00022448"/>
    </source>
</evidence>
<evidence type="ECO:0000256" key="8">
    <source>
        <dbReference type="ARBA" id="ARBA00022927"/>
    </source>
</evidence>
<keyword evidence="11" id="KW-0282">Flagellum</keyword>
<gene>
    <name evidence="11" type="primary">fliJ</name>
    <name evidence="11" type="ORF">QT716_04080</name>
</gene>
<sequence length="150" mass="18332">MKSYNYRFEKVLTFKEQEKNETQSAYKQSIESFEKVATELYDLLKKKENILDVQQKKMTKGFAVNEIHHYARFIESLEVKINSVQQQVIQARGKMNWYEERLLDKTIEVKKYEKMREKDHDAYQDELEHEEAQRLDELATQKFRKNENRW</sequence>
<comment type="subcellular location">
    <subcellularLocation>
        <location evidence="1">Cell membrane</location>
        <topology evidence="1">Peripheral membrane protein</topology>
        <orientation evidence="1">Cytoplasmic side</orientation>
    </subcellularLocation>
</comment>
<dbReference type="EMBL" id="JAUBDH010000002">
    <property type="protein sequence ID" value="MDW0109229.1"/>
    <property type="molecule type" value="Genomic_DNA"/>
</dbReference>
<dbReference type="InterPro" id="IPR053716">
    <property type="entry name" value="Flag_assembly_chemotaxis_eff"/>
</dbReference>
<dbReference type="Proteomes" id="UP001280629">
    <property type="component" value="Unassembled WGS sequence"/>
</dbReference>
<evidence type="ECO:0000256" key="3">
    <source>
        <dbReference type="ARBA" id="ARBA00020392"/>
    </source>
</evidence>
<evidence type="ECO:0000256" key="2">
    <source>
        <dbReference type="ARBA" id="ARBA00010004"/>
    </source>
</evidence>
<keyword evidence="5" id="KW-1003">Cell membrane</keyword>
<organism evidence="11 12">
    <name type="scientific">Sporosarcina aquimarina</name>
    <dbReference type="NCBI Taxonomy" id="114975"/>
    <lineage>
        <taxon>Bacteria</taxon>
        <taxon>Bacillati</taxon>
        <taxon>Bacillota</taxon>
        <taxon>Bacilli</taxon>
        <taxon>Bacillales</taxon>
        <taxon>Caryophanaceae</taxon>
        <taxon>Sporosarcina</taxon>
    </lineage>
</organism>